<name>A0ABW4T0S4_9ACTN</name>
<accession>A0ABW4T0S4</accession>
<proteinExistence type="predicted"/>
<dbReference type="InterPro" id="IPR014710">
    <property type="entry name" value="RmlC-like_jellyroll"/>
</dbReference>
<feature type="domain" description="DUF985" evidence="1">
    <location>
        <begin position="54"/>
        <end position="180"/>
    </location>
</feature>
<dbReference type="Gene3D" id="2.60.120.10">
    <property type="entry name" value="Jelly Rolls"/>
    <property type="match status" value="1"/>
</dbReference>
<dbReference type="SUPFAM" id="SSF51182">
    <property type="entry name" value="RmlC-like cupins"/>
    <property type="match status" value="1"/>
</dbReference>
<dbReference type="Pfam" id="PF06172">
    <property type="entry name" value="Cupin_5"/>
    <property type="match status" value="1"/>
</dbReference>
<sequence length="181" mass="19782">MELMIYPDGPVTQVADEAEALASDLEGQLVLDRTRFLRRDVRGRAVAFVERPAVAEALDLLPHPEGGWFRQTWKSAVTFEPEGYDGPRSSATGIYFLLQPGEESVPHMVRSDEIWLWHRGGPLTLTIGDEKVLLGPAVEEGQVPQARVPAGVWQAARPAGDEAVLVSCVVSPGFEFADFTA</sequence>
<gene>
    <name evidence="2" type="ORF">ACFSKW_22050</name>
</gene>
<evidence type="ECO:0000259" key="1">
    <source>
        <dbReference type="Pfam" id="PF06172"/>
    </source>
</evidence>
<dbReference type="CDD" id="cd06121">
    <property type="entry name" value="cupin_YML079wp"/>
    <property type="match status" value="1"/>
</dbReference>
<comment type="caution">
    <text evidence="2">The sequence shown here is derived from an EMBL/GenBank/DDBJ whole genome shotgun (WGS) entry which is preliminary data.</text>
</comment>
<dbReference type="PANTHER" id="PTHR33387">
    <property type="entry name" value="RMLC-LIKE JELLY ROLL FOLD PROTEIN"/>
    <property type="match status" value="1"/>
</dbReference>
<evidence type="ECO:0000313" key="3">
    <source>
        <dbReference type="Proteomes" id="UP001597368"/>
    </source>
</evidence>
<dbReference type="PANTHER" id="PTHR33387:SF3">
    <property type="entry name" value="DUF985 DOMAIN-CONTAINING PROTEIN"/>
    <property type="match status" value="1"/>
</dbReference>
<reference evidence="3" key="1">
    <citation type="journal article" date="2019" name="Int. J. Syst. Evol. Microbiol.">
        <title>The Global Catalogue of Microorganisms (GCM) 10K type strain sequencing project: providing services to taxonomists for standard genome sequencing and annotation.</title>
        <authorList>
            <consortium name="The Broad Institute Genomics Platform"/>
            <consortium name="The Broad Institute Genome Sequencing Center for Infectious Disease"/>
            <person name="Wu L."/>
            <person name="Ma J."/>
        </authorList>
    </citation>
    <scope>NUCLEOTIDE SEQUENCE [LARGE SCALE GENOMIC DNA]</scope>
    <source>
        <strain evidence="3">ICMP 6774ER</strain>
    </source>
</reference>
<dbReference type="InterPro" id="IPR011051">
    <property type="entry name" value="RmlC_Cupin_sf"/>
</dbReference>
<dbReference type="EMBL" id="JBHUFV010000033">
    <property type="protein sequence ID" value="MFD1934154.1"/>
    <property type="molecule type" value="Genomic_DNA"/>
</dbReference>
<protein>
    <submittedName>
        <fullName evidence="2">Cupin domain-containing protein</fullName>
    </submittedName>
</protein>
<dbReference type="InterPro" id="IPR009327">
    <property type="entry name" value="Cupin_DUF985"/>
</dbReference>
<organism evidence="2 3">
    <name type="scientific">Nonomuraea mangrovi</name>
    <dbReference type="NCBI Taxonomy" id="2316207"/>
    <lineage>
        <taxon>Bacteria</taxon>
        <taxon>Bacillati</taxon>
        <taxon>Actinomycetota</taxon>
        <taxon>Actinomycetes</taxon>
        <taxon>Streptosporangiales</taxon>
        <taxon>Streptosporangiaceae</taxon>
        <taxon>Nonomuraea</taxon>
    </lineage>
</organism>
<dbReference type="RefSeq" id="WP_379574202.1">
    <property type="nucleotide sequence ID" value="NZ_JBHUFV010000033.1"/>
</dbReference>
<dbReference type="InterPro" id="IPR039935">
    <property type="entry name" value="YML079W-like"/>
</dbReference>
<evidence type="ECO:0000313" key="2">
    <source>
        <dbReference type="EMBL" id="MFD1934154.1"/>
    </source>
</evidence>
<dbReference type="Proteomes" id="UP001597368">
    <property type="component" value="Unassembled WGS sequence"/>
</dbReference>
<keyword evidence="3" id="KW-1185">Reference proteome</keyword>